<evidence type="ECO:0008006" key="3">
    <source>
        <dbReference type="Google" id="ProtNLM"/>
    </source>
</evidence>
<dbReference type="OrthoDB" id="7862954at2"/>
<name>A0A1P8UM48_9RHOB</name>
<dbReference type="Proteomes" id="UP000187059">
    <property type="component" value="Plasmid pPABY5"/>
</dbReference>
<dbReference type="EMBL" id="CP015089">
    <property type="protein sequence ID" value="APZ50467.1"/>
    <property type="molecule type" value="Genomic_DNA"/>
</dbReference>
<dbReference type="RefSeq" id="WP_076694142.1">
    <property type="nucleotide sequence ID" value="NZ_CP015089.1"/>
</dbReference>
<protein>
    <recommendedName>
        <fullName evidence="3">Rod binding protein</fullName>
    </recommendedName>
</protein>
<sequence>MDIKTSMAALQVTGAQHAQPGAVAPDAPASAAKEFEAMFLTQMVDEMLKQVDIGEFGGGQAEETWRYFLAEAFGREIVEQGGAGISPSLRNALAAYAQSGTEEQGS</sequence>
<geneLocation type="plasmid" evidence="2">
    <name>ppaby5</name>
</geneLocation>
<dbReference type="AlphaFoldDB" id="A0A1P8UM48"/>
<accession>A0A1P8UM48</accession>
<keyword evidence="2" id="KW-1185">Reference proteome</keyword>
<reference evidence="1 2" key="1">
    <citation type="submission" date="2016-04" db="EMBL/GenBank/DDBJ databases">
        <title>Deep-sea bacteria in the southern Pacific.</title>
        <authorList>
            <person name="Tang K."/>
        </authorList>
    </citation>
    <scope>NUCLEOTIDE SEQUENCE [LARGE SCALE GENOMIC DNA]</scope>
    <source>
        <strain evidence="1 2">JLT2014</strain>
        <plasmid evidence="2">ppaby5</plasmid>
    </source>
</reference>
<keyword evidence="1" id="KW-0614">Plasmid</keyword>
<proteinExistence type="predicted"/>
<dbReference type="KEGG" id="paby:Ga0080574_TMP133"/>
<gene>
    <name evidence="1" type="ORF">Ga0080574_TMP133</name>
</gene>
<organism evidence="1 2">
    <name type="scientific">Salipiger abyssi</name>
    <dbReference type="NCBI Taxonomy" id="1250539"/>
    <lineage>
        <taxon>Bacteria</taxon>
        <taxon>Pseudomonadati</taxon>
        <taxon>Pseudomonadota</taxon>
        <taxon>Alphaproteobacteria</taxon>
        <taxon>Rhodobacterales</taxon>
        <taxon>Roseobacteraceae</taxon>
        <taxon>Salipiger</taxon>
    </lineage>
</organism>
<evidence type="ECO:0000313" key="1">
    <source>
        <dbReference type="EMBL" id="APZ50467.1"/>
    </source>
</evidence>
<evidence type="ECO:0000313" key="2">
    <source>
        <dbReference type="Proteomes" id="UP000187059"/>
    </source>
</evidence>